<protein>
    <submittedName>
        <fullName evidence="2">AAA family ATPase</fullName>
    </submittedName>
</protein>
<dbReference type="CDD" id="cd00009">
    <property type="entry name" value="AAA"/>
    <property type="match status" value="1"/>
</dbReference>
<evidence type="ECO:0000313" key="3">
    <source>
        <dbReference type="Proteomes" id="UP000317863"/>
    </source>
</evidence>
<dbReference type="Gene3D" id="3.40.50.300">
    <property type="entry name" value="P-loop containing nucleotide triphosphate hydrolases"/>
    <property type="match status" value="1"/>
</dbReference>
<gene>
    <name evidence="2" type="ORF">EXD82_02235</name>
</gene>
<dbReference type="InterPro" id="IPR011704">
    <property type="entry name" value="ATPase_dyneun-rel_AAA"/>
</dbReference>
<dbReference type="Pfam" id="PF07728">
    <property type="entry name" value="AAA_5"/>
    <property type="match status" value="1"/>
</dbReference>
<dbReference type="InterPro" id="IPR027417">
    <property type="entry name" value="P-loop_NTPase"/>
</dbReference>
<feature type="domain" description="AAA+ ATPase" evidence="1">
    <location>
        <begin position="302"/>
        <end position="460"/>
    </location>
</feature>
<dbReference type="EMBL" id="SGJB01000003">
    <property type="protein sequence ID" value="TQQ85239.1"/>
    <property type="molecule type" value="Genomic_DNA"/>
</dbReference>
<accession>A0A544QX00</accession>
<sequence length="560" mass="66903">MNNINIKWVDFYQELADNLVKYKENRTELIEKIKRVYHNINLIIPTLETNKEVFDIDPFTIFGLFNKGLKDENRTKILNGIKKEFSIKSDVPYKFDGVPLLNNMMSTFYYFKEYREEDDIDNLWDFFVSAIKYEENQSLERKNRFIECYNRVVKQKGVRWNITMGLFWIRPYSYINLDSRNRWFLCEKNGEFSRISEITKGLKEFPDGNSYLKICSIISDMILEHKVEYENFIEISYDAWLISDEENKRKKEEINRNSESKGYCNVSEALSDYDDIYDRGSFLNEVYMNPNDYDTIVGLIKRKKNIILQGAPGVGKTFVAKRIAYSMMQEKDESRIKMVQFHQSYSYEDFIMGYRPNESGFELKRGPFYNFCKKAREDIKNDYFFIIDEINRGNISKIFGELFMLIESDKRGEKIQLIYSNEEFCVPPNVYIIGMMNTADRSLAMLDYALRRRFAFFEMKPAFTTEGFEAYMEIKSDSTFKKLINTVIELNKEIEDDDTLGAGFCIGHSYFCTDEKIDLKWMESVINYEIIPLLREYWFDDKERSTYWERRLKEVISYER</sequence>
<evidence type="ECO:0000259" key="1">
    <source>
        <dbReference type="SMART" id="SM00382"/>
    </source>
</evidence>
<dbReference type="InterPro" id="IPR003593">
    <property type="entry name" value="AAA+_ATPase"/>
</dbReference>
<dbReference type="InterPro" id="IPR052934">
    <property type="entry name" value="Methyl-DNA_Rec/Restrict_Enz"/>
</dbReference>
<dbReference type="Proteomes" id="UP000317863">
    <property type="component" value="Unassembled WGS sequence"/>
</dbReference>
<dbReference type="GO" id="GO:0005524">
    <property type="term" value="F:ATP binding"/>
    <property type="evidence" value="ECO:0007669"/>
    <property type="project" value="InterPro"/>
</dbReference>
<comment type="caution">
    <text evidence="2">The sequence shown here is derived from an EMBL/GenBank/DDBJ whole genome shotgun (WGS) entry which is preliminary data.</text>
</comment>
<dbReference type="AlphaFoldDB" id="A0A544QX00"/>
<dbReference type="SMART" id="SM00382">
    <property type="entry name" value="AAA"/>
    <property type="match status" value="1"/>
</dbReference>
<dbReference type="PANTHER" id="PTHR37291">
    <property type="entry name" value="5-METHYLCYTOSINE-SPECIFIC RESTRICTION ENZYME B"/>
    <property type="match status" value="1"/>
</dbReference>
<dbReference type="SUPFAM" id="SSF52540">
    <property type="entry name" value="P-loop containing nucleoside triphosphate hydrolases"/>
    <property type="match status" value="1"/>
</dbReference>
<organism evidence="2 3">
    <name type="scientific">Peptacetobacter hominis</name>
    <dbReference type="NCBI Taxonomy" id="2743610"/>
    <lineage>
        <taxon>Bacteria</taxon>
        <taxon>Bacillati</taxon>
        <taxon>Bacillota</taxon>
        <taxon>Clostridia</taxon>
        <taxon>Peptostreptococcales</taxon>
        <taxon>Peptostreptococcaceae</taxon>
        <taxon>Peptacetobacter</taxon>
    </lineage>
</organism>
<dbReference type="RefSeq" id="WP_142535296.1">
    <property type="nucleotide sequence ID" value="NZ_SGJB01000003.1"/>
</dbReference>
<dbReference type="GO" id="GO:0016887">
    <property type="term" value="F:ATP hydrolysis activity"/>
    <property type="evidence" value="ECO:0007669"/>
    <property type="project" value="InterPro"/>
</dbReference>
<dbReference type="OrthoDB" id="9781481at2"/>
<proteinExistence type="predicted"/>
<reference evidence="2 3" key="1">
    <citation type="submission" date="2019-02" db="EMBL/GenBank/DDBJ databases">
        <title>Peptostreptococcaceae bacterium ZHW00191 nov., a new bacterium isolated from the human gut.</title>
        <authorList>
            <person name="Zhou H.-W."/>
            <person name="Chen X.-J."/>
        </authorList>
    </citation>
    <scope>NUCLEOTIDE SEQUENCE [LARGE SCALE GENOMIC DNA]</scope>
    <source>
        <strain evidence="2 3">ZHW00191</strain>
    </source>
</reference>
<dbReference type="PANTHER" id="PTHR37291:SF1">
    <property type="entry name" value="TYPE IV METHYL-DIRECTED RESTRICTION ENZYME ECOKMCRB SUBUNIT"/>
    <property type="match status" value="1"/>
</dbReference>
<keyword evidence="3" id="KW-1185">Reference proteome</keyword>
<evidence type="ECO:0000313" key="2">
    <source>
        <dbReference type="EMBL" id="TQQ85239.1"/>
    </source>
</evidence>
<name>A0A544QX00_9FIRM</name>